<accession>A0A1I2HNL6</accession>
<sequence length="217" mass="24354">MLSRIHLSIIVAIFACLLYSCEPKGNYTGTEYAPNMYHSVAYDPYSQIIDSTTYGREYYNSNPYNQYKGKKHINMMPPVEGTVPRQNYRSVADSSKDARDKALYFYELHVDSFALAGRILTNPVPASDGVVEEGKNLYLTYCQPCHGEKGLGDGKVGAMYKGVANLTGAAYKNLPEGHIFHVISHGKGRMWGLKTTITPEERWKIVHYVKKLQKGEG</sequence>
<organism evidence="6 7">
    <name type="scientific">Thermoflexibacter ruber</name>
    <dbReference type="NCBI Taxonomy" id="1003"/>
    <lineage>
        <taxon>Bacteria</taxon>
        <taxon>Pseudomonadati</taxon>
        <taxon>Bacteroidota</taxon>
        <taxon>Cytophagia</taxon>
        <taxon>Cytophagales</taxon>
        <taxon>Thermoflexibacteraceae</taxon>
        <taxon>Thermoflexibacter</taxon>
    </lineage>
</organism>
<evidence type="ECO:0000256" key="3">
    <source>
        <dbReference type="ARBA" id="ARBA00023004"/>
    </source>
</evidence>
<dbReference type="AlphaFoldDB" id="A0A1I2HNL6"/>
<evidence type="ECO:0000313" key="7">
    <source>
        <dbReference type="Proteomes" id="UP000199513"/>
    </source>
</evidence>
<dbReference type="Proteomes" id="UP000199513">
    <property type="component" value="Unassembled WGS sequence"/>
</dbReference>
<proteinExistence type="predicted"/>
<dbReference type="PROSITE" id="PS51007">
    <property type="entry name" value="CYTC"/>
    <property type="match status" value="1"/>
</dbReference>
<evidence type="ECO:0000256" key="2">
    <source>
        <dbReference type="ARBA" id="ARBA00022723"/>
    </source>
</evidence>
<evidence type="ECO:0000256" key="4">
    <source>
        <dbReference type="PROSITE-ProRule" id="PRU00433"/>
    </source>
</evidence>
<dbReference type="Gene3D" id="1.10.760.10">
    <property type="entry name" value="Cytochrome c-like domain"/>
    <property type="match status" value="1"/>
</dbReference>
<keyword evidence="3 4" id="KW-0408">Iron</keyword>
<dbReference type="GO" id="GO:0009055">
    <property type="term" value="F:electron transfer activity"/>
    <property type="evidence" value="ECO:0007669"/>
    <property type="project" value="InterPro"/>
</dbReference>
<dbReference type="GO" id="GO:0020037">
    <property type="term" value="F:heme binding"/>
    <property type="evidence" value="ECO:0007669"/>
    <property type="project" value="InterPro"/>
</dbReference>
<dbReference type="PROSITE" id="PS51257">
    <property type="entry name" value="PROKAR_LIPOPROTEIN"/>
    <property type="match status" value="1"/>
</dbReference>
<dbReference type="RefSeq" id="WP_091546651.1">
    <property type="nucleotide sequence ID" value="NZ_FONY01000024.1"/>
</dbReference>
<dbReference type="OrthoDB" id="9796771at2"/>
<dbReference type="Pfam" id="PF13442">
    <property type="entry name" value="Cytochrome_CBB3"/>
    <property type="match status" value="1"/>
</dbReference>
<dbReference type="InterPro" id="IPR036909">
    <property type="entry name" value="Cyt_c-like_dom_sf"/>
</dbReference>
<dbReference type="InterPro" id="IPR009056">
    <property type="entry name" value="Cyt_c-like_dom"/>
</dbReference>
<dbReference type="SUPFAM" id="SSF46626">
    <property type="entry name" value="Cytochrome c"/>
    <property type="match status" value="1"/>
</dbReference>
<evidence type="ECO:0000259" key="5">
    <source>
        <dbReference type="PROSITE" id="PS51007"/>
    </source>
</evidence>
<reference evidence="6 7" key="1">
    <citation type="submission" date="2016-10" db="EMBL/GenBank/DDBJ databases">
        <authorList>
            <person name="de Groot N.N."/>
        </authorList>
    </citation>
    <scope>NUCLEOTIDE SEQUENCE [LARGE SCALE GENOMIC DNA]</scope>
    <source>
        <strain>GEY</strain>
        <strain evidence="7">DSM 9560</strain>
    </source>
</reference>
<keyword evidence="7" id="KW-1185">Reference proteome</keyword>
<keyword evidence="2 4" id="KW-0479">Metal-binding</keyword>
<keyword evidence="1 4" id="KW-0349">Heme</keyword>
<protein>
    <submittedName>
        <fullName evidence="6">Cytochrome c, mono-and diheme variants</fullName>
    </submittedName>
</protein>
<dbReference type="GO" id="GO:0046872">
    <property type="term" value="F:metal ion binding"/>
    <property type="evidence" value="ECO:0007669"/>
    <property type="project" value="UniProtKB-KW"/>
</dbReference>
<evidence type="ECO:0000256" key="1">
    <source>
        <dbReference type="ARBA" id="ARBA00022617"/>
    </source>
</evidence>
<dbReference type="PANTHER" id="PTHR40394">
    <property type="entry name" value="LIPOPROTEIN-RELATED"/>
    <property type="match status" value="1"/>
</dbReference>
<dbReference type="EMBL" id="FONY01000024">
    <property type="protein sequence ID" value="SFF30326.1"/>
    <property type="molecule type" value="Genomic_DNA"/>
</dbReference>
<feature type="domain" description="Cytochrome c" evidence="5">
    <location>
        <begin position="129"/>
        <end position="213"/>
    </location>
</feature>
<evidence type="ECO:0000313" key="6">
    <source>
        <dbReference type="EMBL" id="SFF30326.1"/>
    </source>
</evidence>
<gene>
    <name evidence="6" type="ORF">SAMN04488541_102471</name>
</gene>
<dbReference type="STRING" id="1003.SAMN04488541_102471"/>
<dbReference type="PANTHER" id="PTHR40394:SF2">
    <property type="entry name" value="QUINOL:CYTOCHROME C OXIDOREDUCTASE MEMBRANE PROTEIN"/>
    <property type="match status" value="1"/>
</dbReference>
<name>A0A1I2HNL6_9BACT</name>